<accession>A0A4S2B4B5</accession>
<dbReference type="InterPro" id="IPR011042">
    <property type="entry name" value="6-blade_b-propeller_TolB-like"/>
</dbReference>
<dbReference type="EMBL" id="SRYZ01000007">
    <property type="protein sequence ID" value="TGY07974.1"/>
    <property type="molecule type" value="Genomic_DNA"/>
</dbReference>
<evidence type="ECO:0000256" key="1">
    <source>
        <dbReference type="SAM" id="SignalP"/>
    </source>
</evidence>
<evidence type="ECO:0000313" key="3">
    <source>
        <dbReference type="Proteomes" id="UP000310532"/>
    </source>
</evidence>
<dbReference type="Gene3D" id="2.120.10.30">
    <property type="entry name" value="TolB, C-terminal domain"/>
    <property type="match status" value="1"/>
</dbReference>
<comment type="caution">
    <text evidence="2">The sequence shown here is derived from an EMBL/GenBank/DDBJ whole genome shotgun (WGS) entry which is preliminary data.</text>
</comment>
<dbReference type="PROSITE" id="PS51257">
    <property type="entry name" value="PROKAR_LIPOPROTEIN"/>
    <property type="match status" value="1"/>
</dbReference>
<dbReference type="Pfam" id="PF17170">
    <property type="entry name" value="DUF5128"/>
    <property type="match status" value="1"/>
</dbReference>
<protein>
    <submittedName>
        <fullName evidence="2">6-bladed beta-propeller</fullName>
    </submittedName>
</protein>
<keyword evidence="1" id="KW-0732">Signal</keyword>
<dbReference type="Proteomes" id="UP000310532">
    <property type="component" value="Unassembled WGS sequence"/>
</dbReference>
<reference evidence="2 3" key="1">
    <citation type="submission" date="2019-04" db="EMBL/GenBank/DDBJ databases">
        <title>Microbes associate with the intestines of laboratory mice.</title>
        <authorList>
            <person name="Navarre W."/>
            <person name="Wong E."/>
            <person name="Huang K."/>
            <person name="Tropini C."/>
            <person name="Ng K."/>
            <person name="Yu B."/>
        </authorList>
    </citation>
    <scope>NUCLEOTIDE SEQUENCE [LARGE SCALE GENOMIC DNA]</scope>
    <source>
        <strain evidence="2 3">NM69_E16B</strain>
    </source>
</reference>
<organism evidence="2 3">
    <name type="scientific">Bacteroides muris</name>
    <name type="common">ex Afrizal et al. 2022</name>
    <dbReference type="NCBI Taxonomy" id="2516960"/>
    <lineage>
        <taxon>Bacteria</taxon>
        <taxon>Pseudomonadati</taxon>
        <taxon>Bacteroidota</taxon>
        <taxon>Bacteroidia</taxon>
        <taxon>Bacteroidales</taxon>
        <taxon>Bacteroidaceae</taxon>
        <taxon>Bacteroides</taxon>
    </lineage>
</organism>
<name>A0A4S2B4B5_9BACE</name>
<dbReference type="AlphaFoldDB" id="A0A4S2B4B5"/>
<feature type="signal peptide" evidence="1">
    <location>
        <begin position="1"/>
        <end position="25"/>
    </location>
</feature>
<evidence type="ECO:0000313" key="2">
    <source>
        <dbReference type="EMBL" id="TGY07974.1"/>
    </source>
</evidence>
<proteinExistence type="predicted"/>
<feature type="chain" id="PRO_5020533773" evidence="1">
    <location>
        <begin position="26"/>
        <end position="405"/>
    </location>
</feature>
<gene>
    <name evidence="2" type="ORF">E5355_04900</name>
</gene>
<sequence length="405" mass="45741">MKNKKQMRVFSLLMGVALLAGCNGAGKKATDGLADYPMVNSLAGQSVVGSVEVMDGDSVWVCDFSKLKDTVTLPLSAIAEEFQVVKLDNSDEALVPAGGVLVSDNYILVYGRQQTPFKLFDKFGRFLANIGSFGQGPGEYQLVYDAQIDEASERIYILPWNAKALLAYDLKGQYVQSIPLPTLVPKGKFKVDSKNSTLSVFILPFNNLLYAAWRQDFQGNLLDTIPGRHLAVRPDFSNEVFSNKVNGKFDVSLFTFFELRPDTLYHFEEGRLNPRFTVDFEMKEIPIHFYQELPHCFVGDVTVKKQVSENSYVTEAPSCYIMDKKTLKGAFYRLVNDYLGDMPAYLTVNGDYYILNMEPAKLKDALEKHLEIKTNLSSKERERLQKLADSIHENDNNYILYAKLR</sequence>
<keyword evidence="3" id="KW-1185">Reference proteome</keyword>
<dbReference type="RefSeq" id="WP_136009417.1">
    <property type="nucleotide sequence ID" value="NZ_SRYZ01000007.1"/>
</dbReference>